<evidence type="ECO:0000313" key="2">
    <source>
        <dbReference type="Proteomes" id="UP000003560"/>
    </source>
</evidence>
<dbReference type="STRING" id="445975.COLSTE_00511"/>
<dbReference type="EMBL" id="ABXJ01000029">
    <property type="protein sequence ID" value="EEA91257.1"/>
    <property type="molecule type" value="Genomic_DNA"/>
</dbReference>
<comment type="caution">
    <text evidence="1">The sequence shown here is derived from an EMBL/GenBank/DDBJ whole genome shotgun (WGS) entry which is preliminary data.</text>
</comment>
<proteinExistence type="predicted"/>
<dbReference type="Proteomes" id="UP000003560">
    <property type="component" value="Unassembled WGS sequence"/>
</dbReference>
<reference evidence="1 2" key="1">
    <citation type="submission" date="2008-10" db="EMBL/GenBank/DDBJ databases">
        <title>Draft genome sequence of Collinsella stercoris (DSM 13279).</title>
        <authorList>
            <person name="Sudarsanam P."/>
            <person name="Ley R."/>
            <person name="Guruge J."/>
            <person name="Turnbaugh P.J."/>
            <person name="Mahowald M."/>
            <person name="Liep D."/>
            <person name="Gordon J."/>
        </authorList>
    </citation>
    <scope>NUCLEOTIDE SEQUENCE [LARGE SCALE GENOMIC DNA]</scope>
    <source>
        <strain evidence="1 2">DSM 13279</strain>
    </source>
</reference>
<organism evidence="1 2">
    <name type="scientific">Collinsella stercoris DSM 13279</name>
    <dbReference type="NCBI Taxonomy" id="445975"/>
    <lineage>
        <taxon>Bacteria</taxon>
        <taxon>Bacillati</taxon>
        <taxon>Actinomycetota</taxon>
        <taxon>Coriobacteriia</taxon>
        <taxon>Coriobacteriales</taxon>
        <taxon>Coriobacteriaceae</taxon>
        <taxon>Collinsella</taxon>
    </lineage>
</organism>
<dbReference type="HOGENOM" id="CLU_3288012_0_0_11"/>
<reference evidence="1 2" key="2">
    <citation type="submission" date="2008-10" db="EMBL/GenBank/DDBJ databases">
        <authorList>
            <person name="Fulton L."/>
            <person name="Clifton S."/>
            <person name="Fulton B."/>
            <person name="Xu J."/>
            <person name="Minx P."/>
            <person name="Pepin K.H."/>
            <person name="Johnson M."/>
            <person name="Thiruvilangam P."/>
            <person name="Bhonagiri V."/>
            <person name="Nash W.E."/>
            <person name="Mardis E.R."/>
            <person name="Wilson R.K."/>
        </authorList>
    </citation>
    <scope>NUCLEOTIDE SEQUENCE [LARGE SCALE GENOMIC DNA]</scope>
    <source>
        <strain evidence="1 2">DSM 13279</strain>
    </source>
</reference>
<keyword evidence="2" id="KW-1185">Reference proteome</keyword>
<protein>
    <submittedName>
        <fullName evidence="1">Uncharacterized protein</fullName>
    </submittedName>
</protein>
<dbReference type="AlphaFoldDB" id="B6G8X0"/>
<evidence type="ECO:0000313" key="1">
    <source>
        <dbReference type="EMBL" id="EEA91257.1"/>
    </source>
</evidence>
<gene>
    <name evidence="1" type="ORF">COLSTE_00511</name>
</gene>
<name>B6G8X0_9ACTN</name>
<accession>B6G8X0</accession>
<sequence>MAPGFLFALAACAEVLHVCRKCVDFATWGGIIDKLLSRAP</sequence>